<feature type="domain" description="DEAD-box RNA helicase Q" evidence="14">
    <location>
        <begin position="1"/>
        <end position="29"/>
    </location>
</feature>
<dbReference type="InterPro" id="IPR000629">
    <property type="entry name" value="RNA-helicase_DEAD-box_CS"/>
</dbReference>
<dbReference type="GO" id="GO:0009266">
    <property type="term" value="P:response to temperature stimulus"/>
    <property type="evidence" value="ECO:0007669"/>
    <property type="project" value="UniProtKB-ARBA"/>
</dbReference>
<dbReference type="CDD" id="cd12252">
    <property type="entry name" value="RRM_DbpA"/>
    <property type="match status" value="1"/>
</dbReference>
<dbReference type="GO" id="GO:0016787">
    <property type="term" value="F:hydrolase activity"/>
    <property type="evidence" value="ECO:0007669"/>
    <property type="project" value="UniProtKB-KW"/>
</dbReference>
<dbReference type="PROSITE" id="PS51194">
    <property type="entry name" value="HELICASE_CTER"/>
    <property type="match status" value="1"/>
</dbReference>
<evidence type="ECO:0000256" key="7">
    <source>
        <dbReference type="ARBA" id="ARBA00038437"/>
    </source>
</evidence>
<feature type="domain" description="Helicase C-terminal" evidence="13">
    <location>
        <begin position="213"/>
        <end position="374"/>
    </location>
</feature>
<dbReference type="InterPro" id="IPR014014">
    <property type="entry name" value="RNA_helicase_DEAD_Q_motif"/>
</dbReference>
<evidence type="ECO:0000256" key="9">
    <source>
        <dbReference type="ARBA" id="ARBA00074363"/>
    </source>
</evidence>
<dbReference type="EC" id="3.6.4.13" evidence="1"/>
<keyword evidence="3 11" id="KW-0547">Nucleotide-binding</keyword>
<dbReference type="SMART" id="SM00487">
    <property type="entry name" value="DEXDc"/>
    <property type="match status" value="1"/>
</dbReference>
<organism evidence="15 16">
    <name type="scientific">Raineya orbicola</name>
    <dbReference type="NCBI Taxonomy" id="2016530"/>
    <lineage>
        <taxon>Bacteria</taxon>
        <taxon>Pseudomonadati</taxon>
        <taxon>Bacteroidota</taxon>
        <taxon>Cytophagia</taxon>
        <taxon>Cytophagales</taxon>
        <taxon>Raineyaceae</taxon>
        <taxon>Raineya</taxon>
    </lineage>
</organism>
<evidence type="ECO:0000256" key="5">
    <source>
        <dbReference type="ARBA" id="ARBA00022806"/>
    </source>
</evidence>
<dbReference type="Pfam" id="PF03880">
    <property type="entry name" value="DbpA"/>
    <property type="match status" value="1"/>
</dbReference>
<dbReference type="PROSITE" id="PS51192">
    <property type="entry name" value="HELICASE_ATP_BIND_1"/>
    <property type="match status" value="1"/>
</dbReference>
<keyword evidence="2" id="KW-0963">Cytoplasm</keyword>
<feature type="domain" description="Helicase ATP-binding" evidence="12">
    <location>
        <begin position="32"/>
        <end position="202"/>
    </location>
</feature>
<dbReference type="SUPFAM" id="SSF52540">
    <property type="entry name" value="P-loop containing nucleoside triphosphate hydrolases"/>
    <property type="match status" value="1"/>
</dbReference>
<evidence type="ECO:0000256" key="8">
    <source>
        <dbReference type="ARBA" id="ARBA00047984"/>
    </source>
</evidence>
<dbReference type="InterPro" id="IPR012677">
    <property type="entry name" value="Nucleotide-bd_a/b_plait_sf"/>
</dbReference>
<dbReference type="EMBL" id="NKXO01000037">
    <property type="protein sequence ID" value="PKQ67226.1"/>
    <property type="molecule type" value="Genomic_DNA"/>
</dbReference>
<comment type="catalytic activity">
    <reaction evidence="8">
        <text>ATP + H2O = ADP + phosphate + H(+)</text>
        <dbReference type="Rhea" id="RHEA:13065"/>
        <dbReference type="ChEBI" id="CHEBI:15377"/>
        <dbReference type="ChEBI" id="CHEBI:15378"/>
        <dbReference type="ChEBI" id="CHEBI:30616"/>
        <dbReference type="ChEBI" id="CHEBI:43474"/>
        <dbReference type="ChEBI" id="CHEBI:456216"/>
        <dbReference type="EC" id="3.6.4.13"/>
    </reaction>
</comment>
<dbReference type="CDD" id="cd18787">
    <property type="entry name" value="SF2_C_DEAD"/>
    <property type="match status" value="1"/>
</dbReference>
<protein>
    <recommendedName>
        <fullName evidence="9">DEAD-box ATP-dependent RNA helicase RhpA</fullName>
        <ecNumber evidence="1">3.6.4.13</ecNumber>
    </recommendedName>
</protein>
<evidence type="ECO:0000256" key="6">
    <source>
        <dbReference type="ARBA" id="ARBA00022840"/>
    </source>
</evidence>
<accession>A0A2N3IA85</accession>
<comment type="caution">
    <text evidence="15">The sequence shown here is derived from an EMBL/GenBank/DDBJ whole genome shotgun (WGS) entry which is preliminary data.</text>
</comment>
<dbReference type="Gene3D" id="3.40.50.300">
    <property type="entry name" value="P-loop containing nucleotide triphosphate hydrolases"/>
    <property type="match status" value="2"/>
</dbReference>
<keyword evidence="4 11" id="KW-0378">Hydrolase</keyword>
<dbReference type="GO" id="GO:0005524">
    <property type="term" value="F:ATP binding"/>
    <property type="evidence" value="ECO:0007669"/>
    <property type="project" value="UniProtKB-KW"/>
</dbReference>
<evidence type="ECO:0000313" key="16">
    <source>
        <dbReference type="Proteomes" id="UP000233387"/>
    </source>
</evidence>
<dbReference type="InterPro" id="IPR014001">
    <property type="entry name" value="Helicase_ATP-bd"/>
</dbReference>
<dbReference type="GO" id="GO:0003724">
    <property type="term" value="F:RNA helicase activity"/>
    <property type="evidence" value="ECO:0007669"/>
    <property type="project" value="UniProtKB-EC"/>
</dbReference>
<dbReference type="GO" id="GO:0003676">
    <property type="term" value="F:nucleic acid binding"/>
    <property type="evidence" value="ECO:0007669"/>
    <property type="project" value="InterPro"/>
</dbReference>
<evidence type="ECO:0000259" key="14">
    <source>
        <dbReference type="PROSITE" id="PS51195"/>
    </source>
</evidence>
<sequence>MKFTELNLSESLLKAVADMGFTEPSPIQKEAIPLALQGKDIVGMAQTGTGKTAAFAIPSLEKINEKSKNPQVLVLCPTRELALQVSEEFEKLAKYKKIRVVTLYGGDPIDRQIRALKAGVQVVVGTPGRIIDHLERGTFQTEHIHTVVLDEADEMLDMGFREDIEAILEEMPFERQTLLFSATMSKPILAIVQKFQNEPQIVKVIRNELTAENIEQLFYEIKATAKLEVMCRLIDFYNLQQVIVFCNTKKKSDEVALELLERGYKTEAIHGDLSQRQREKVMKQFREGAINILVATDVAARGIDVSGVDAVFNYDIPLDPEYYVHRIGRTGRAGKSGKAFTFVVGREFFRLREIQDFTKKQIKRGVVPSIEDLIGIKQAQFVEKVASIAQNEDLSTFEPLLTQLRHAGLKDEAIIKALIQMQWQHQKTEYLDIEIQDFKSNKENSKERGFSKEKERRTTNKNMVRLFLNVGKMDRVRPNDIVGAFTGETGIAFKNIGQIDVLEKFSFVEVAKEDAPKVIKKMKNATIKGKPVNIELAK</sequence>
<dbReference type="SMART" id="SM00490">
    <property type="entry name" value="HELICc"/>
    <property type="match status" value="1"/>
</dbReference>
<dbReference type="InterPro" id="IPR001650">
    <property type="entry name" value="Helicase_C-like"/>
</dbReference>
<dbReference type="PROSITE" id="PS51195">
    <property type="entry name" value="Q_MOTIF"/>
    <property type="match status" value="1"/>
</dbReference>
<dbReference type="Gene3D" id="3.30.70.330">
    <property type="match status" value="1"/>
</dbReference>
<name>A0A2N3IA85_9BACT</name>
<keyword evidence="5 11" id="KW-0347">Helicase</keyword>
<gene>
    <name evidence="15" type="ORF">Rain11_2153</name>
</gene>
<dbReference type="GO" id="GO:0005829">
    <property type="term" value="C:cytosol"/>
    <property type="evidence" value="ECO:0007669"/>
    <property type="project" value="TreeGrafter"/>
</dbReference>
<evidence type="ECO:0000313" key="15">
    <source>
        <dbReference type="EMBL" id="PKQ67226.1"/>
    </source>
</evidence>
<comment type="similarity">
    <text evidence="7 11">Belongs to the DEAD box helicase family.</text>
</comment>
<dbReference type="InterPro" id="IPR027417">
    <property type="entry name" value="P-loop_NTPase"/>
</dbReference>
<evidence type="ECO:0000256" key="4">
    <source>
        <dbReference type="ARBA" id="ARBA00022801"/>
    </source>
</evidence>
<dbReference type="FunFam" id="3.40.50.300:FF:000108">
    <property type="entry name" value="ATP-dependent RNA helicase RhlE"/>
    <property type="match status" value="1"/>
</dbReference>
<evidence type="ECO:0000259" key="12">
    <source>
        <dbReference type="PROSITE" id="PS51192"/>
    </source>
</evidence>
<proteinExistence type="inferred from homology"/>
<dbReference type="AlphaFoldDB" id="A0A2N3IA85"/>
<dbReference type="InterPro" id="IPR005580">
    <property type="entry name" value="DbpA/CsdA_RNA-bd_dom"/>
</dbReference>
<dbReference type="InterPro" id="IPR011545">
    <property type="entry name" value="DEAD/DEAH_box_helicase_dom"/>
</dbReference>
<dbReference type="CDD" id="cd00268">
    <property type="entry name" value="DEADc"/>
    <property type="match status" value="1"/>
</dbReference>
<dbReference type="Pfam" id="PF00270">
    <property type="entry name" value="DEAD"/>
    <property type="match status" value="1"/>
</dbReference>
<dbReference type="PANTHER" id="PTHR47959:SF1">
    <property type="entry name" value="ATP-DEPENDENT RNA HELICASE DBPA"/>
    <property type="match status" value="1"/>
</dbReference>
<keyword evidence="16" id="KW-1185">Reference proteome</keyword>
<dbReference type="Proteomes" id="UP000233387">
    <property type="component" value="Unassembled WGS sequence"/>
</dbReference>
<dbReference type="Pfam" id="PF00271">
    <property type="entry name" value="Helicase_C"/>
    <property type="match status" value="1"/>
</dbReference>
<evidence type="ECO:0000256" key="3">
    <source>
        <dbReference type="ARBA" id="ARBA00022741"/>
    </source>
</evidence>
<dbReference type="InterPro" id="IPR044742">
    <property type="entry name" value="DEAD/DEAH_RhlB"/>
</dbReference>
<dbReference type="PANTHER" id="PTHR47959">
    <property type="entry name" value="ATP-DEPENDENT RNA HELICASE RHLE-RELATED"/>
    <property type="match status" value="1"/>
</dbReference>
<keyword evidence="6 11" id="KW-0067">ATP-binding</keyword>
<evidence type="ECO:0000256" key="2">
    <source>
        <dbReference type="ARBA" id="ARBA00022490"/>
    </source>
</evidence>
<dbReference type="GO" id="GO:0042255">
    <property type="term" value="P:ribosome assembly"/>
    <property type="evidence" value="ECO:0007669"/>
    <property type="project" value="UniProtKB-ARBA"/>
</dbReference>
<evidence type="ECO:0000259" key="13">
    <source>
        <dbReference type="PROSITE" id="PS51194"/>
    </source>
</evidence>
<evidence type="ECO:0000256" key="10">
    <source>
        <dbReference type="PROSITE-ProRule" id="PRU00552"/>
    </source>
</evidence>
<evidence type="ECO:0000256" key="1">
    <source>
        <dbReference type="ARBA" id="ARBA00012552"/>
    </source>
</evidence>
<feature type="short sequence motif" description="Q motif" evidence="10">
    <location>
        <begin position="1"/>
        <end position="29"/>
    </location>
</feature>
<reference evidence="15 16" key="1">
    <citation type="submission" date="2017-06" db="EMBL/GenBank/DDBJ databases">
        <title>Raineya orbicola gen. nov., sp. nov. a slightly thermophilic bacterium of the phylum Bacteroidetes and the description of Raineyaceae fam. nov.</title>
        <authorList>
            <person name="Albuquerque L."/>
            <person name="Polonia A.R.M."/>
            <person name="Barroso C."/>
            <person name="Froufe H.J.C."/>
            <person name="Lage O."/>
            <person name="Lobo-Da-Cunha A."/>
            <person name="Egas C."/>
            <person name="Da Costa M.S."/>
        </authorList>
    </citation>
    <scope>NUCLEOTIDE SEQUENCE [LARGE SCALE GENOMIC DNA]</scope>
    <source>
        <strain evidence="15 16">SPSPC-11</strain>
    </source>
</reference>
<evidence type="ECO:0000256" key="11">
    <source>
        <dbReference type="RuleBase" id="RU000492"/>
    </source>
</evidence>
<dbReference type="PROSITE" id="PS00039">
    <property type="entry name" value="DEAD_ATP_HELICASE"/>
    <property type="match status" value="1"/>
</dbReference>
<dbReference type="InterPro" id="IPR050079">
    <property type="entry name" value="DEAD_box_RNA_helicase"/>
</dbReference>